<dbReference type="InterPro" id="IPR007826">
    <property type="entry name" value="PSII_PsbM"/>
</dbReference>
<accession>F4Y3T9</accession>
<keyword evidence="5 8" id="KW-1133">Transmembrane helix</keyword>
<evidence type="ECO:0000256" key="2">
    <source>
        <dbReference type="ARBA" id="ARBA00022469"/>
    </source>
</evidence>
<keyword evidence="2 8" id="KW-0674">Reaction center</keyword>
<dbReference type="NCBIfam" id="TIGR03038">
    <property type="entry name" value="PS_II_psbM"/>
    <property type="match status" value="1"/>
</dbReference>
<gene>
    <name evidence="8" type="primary">psbM</name>
    <name evidence="9" type="ORF">LYNGBM3L_73860</name>
</gene>
<keyword evidence="7 8" id="KW-0604">Photosystem II</keyword>
<feature type="transmembrane region" description="Helical" evidence="8">
    <location>
        <begin position="23"/>
        <end position="44"/>
    </location>
</feature>
<comment type="subunit">
    <text evidence="8">PSII is composed of 1 copy each of membrane proteins PsbA, PsbB, PsbC, PsbD, PsbE, PsbF, PsbH, PsbI, PsbJ, PsbK, PsbL, PsbM, PsbT, PsbX, PsbY, PsbZ, Psb30/Ycf12, peripheral proteins PsbO, CyanoQ (PsbQ),PsbU, PsbV and a large number of cofactors. It forms dimeric complexes.</text>
</comment>
<dbReference type="Pfam" id="PF05151">
    <property type="entry name" value="PsbM"/>
    <property type="match status" value="1"/>
</dbReference>
<dbReference type="GO" id="GO:0019684">
    <property type="term" value="P:photosynthesis, light reaction"/>
    <property type="evidence" value="ECO:0007669"/>
    <property type="project" value="InterPro"/>
</dbReference>
<organism evidence="9 10">
    <name type="scientific">Moorena producens 3L</name>
    <dbReference type="NCBI Taxonomy" id="489825"/>
    <lineage>
        <taxon>Bacteria</taxon>
        <taxon>Bacillati</taxon>
        <taxon>Cyanobacteriota</taxon>
        <taxon>Cyanophyceae</taxon>
        <taxon>Coleofasciculales</taxon>
        <taxon>Coleofasciculaceae</taxon>
        <taxon>Moorena</taxon>
    </lineage>
</organism>
<evidence type="ECO:0000256" key="5">
    <source>
        <dbReference type="ARBA" id="ARBA00022989"/>
    </source>
</evidence>
<name>F4Y3T9_9CYAN</name>
<dbReference type="Proteomes" id="UP000003959">
    <property type="component" value="Unassembled WGS sequence"/>
</dbReference>
<keyword evidence="10" id="KW-1185">Reference proteome</keyword>
<evidence type="ECO:0000256" key="8">
    <source>
        <dbReference type="HAMAP-Rule" id="MF_00438"/>
    </source>
</evidence>
<reference evidence="10" key="1">
    <citation type="journal article" date="2011" name="Proc. Natl. Acad. Sci. U.S.A.">
        <title>Genomic insights into the physiology and ecology of the marine filamentous cyanobacterium Lyngbya majuscula.</title>
        <authorList>
            <person name="Jones A.C."/>
            <person name="Monroe E.A."/>
            <person name="Podell S."/>
            <person name="Hess W.R."/>
            <person name="Klages S."/>
            <person name="Esquenazi E."/>
            <person name="Niessen S."/>
            <person name="Hoover H."/>
            <person name="Rothmann M."/>
            <person name="Lasken R.S."/>
            <person name="Yates J.R.III."/>
            <person name="Reinhardt R."/>
            <person name="Kube M."/>
            <person name="Burkart M.D."/>
            <person name="Allen E.E."/>
            <person name="Dorrestein P.C."/>
            <person name="Gerwick W.H."/>
            <person name="Gerwick L."/>
        </authorList>
    </citation>
    <scope>NUCLEOTIDE SEQUENCE [LARGE SCALE GENOMIC DNA]</scope>
    <source>
        <strain evidence="10">3L</strain>
    </source>
</reference>
<sequence>MVSYSWWVKNDLEELIIMQVNDLGFVASILFVLVPAVFLLILYIQTASREGSGN</sequence>
<dbReference type="GO" id="GO:0031676">
    <property type="term" value="C:plasma membrane-derived thylakoid membrane"/>
    <property type="evidence" value="ECO:0007669"/>
    <property type="project" value="UniProtKB-SubCell"/>
</dbReference>
<dbReference type="AlphaFoldDB" id="F4Y3T9"/>
<dbReference type="HOGENOM" id="CLU_3045480_0_0_3"/>
<keyword evidence="6 8" id="KW-0472">Membrane</keyword>
<dbReference type="GO" id="GO:0009523">
    <property type="term" value="C:photosystem II"/>
    <property type="evidence" value="ECO:0007669"/>
    <property type="project" value="UniProtKB-KW"/>
</dbReference>
<evidence type="ECO:0000256" key="7">
    <source>
        <dbReference type="ARBA" id="ARBA00023276"/>
    </source>
</evidence>
<keyword evidence="8" id="KW-0793">Thylakoid</keyword>
<dbReference type="PANTHER" id="PTHR35774">
    <property type="entry name" value="PHOTOSYSTEM II REACTION CENTER PROTEIN M"/>
    <property type="match status" value="1"/>
</dbReference>
<dbReference type="eggNOG" id="ENOG50339PB">
    <property type="taxonomic scope" value="Bacteria"/>
</dbReference>
<keyword evidence="4 8" id="KW-0812">Transmembrane</keyword>
<evidence type="ECO:0000313" key="10">
    <source>
        <dbReference type="Proteomes" id="UP000003959"/>
    </source>
</evidence>
<evidence type="ECO:0000256" key="3">
    <source>
        <dbReference type="ARBA" id="ARBA00022531"/>
    </source>
</evidence>
<comment type="similarity">
    <text evidence="8">Belongs to the PsbM family.</text>
</comment>
<protein>
    <recommendedName>
        <fullName evidence="8">Photosystem II reaction center protein M</fullName>
        <shortName evidence="8">PSII-M</shortName>
    </recommendedName>
</protein>
<dbReference type="EMBL" id="GL890974">
    <property type="protein sequence ID" value="EGJ28435.1"/>
    <property type="molecule type" value="Genomic_DNA"/>
</dbReference>
<evidence type="ECO:0000256" key="6">
    <source>
        <dbReference type="ARBA" id="ARBA00023136"/>
    </source>
</evidence>
<evidence type="ECO:0000256" key="4">
    <source>
        <dbReference type="ARBA" id="ARBA00022692"/>
    </source>
</evidence>
<dbReference type="SUPFAM" id="SSF161033">
    <property type="entry name" value="Photosystem II reaction center protein M, PsbM"/>
    <property type="match status" value="1"/>
</dbReference>
<evidence type="ECO:0000256" key="1">
    <source>
        <dbReference type="ARBA" id="ARBA00004167"/>
    </source>
</evidence>
<comment type="subcellular location">
    <subcellularLocation>
        <location evidence="8">Cellular thylakoid membrane</location>
        <topology evidence="8">Single-pass membrane protein</topology>
    </subcellularLocation>
    <subcellularLocation>
        <location evidence="1">Membrane</location>
        <topology evidence="1">Single-pass membrane protein</topology>
    </subcellularLocation>
</comment>
<dbReference type="HAMAP" id="MF_00438">
    <property type="entry name" value="PSII_PsbM"/>
    <property type="match status" value="1"/>
</dbReference>
<dbReference type="PANTHER" id="PTHR35774:SF1">
    <property type="entry name" value="PHOTOSYSTEM II REACTION CENTER PROTEIN M"/>
    <property type="match status" value="1"/>
</dbReference>
<keyword evidence="3 8" id="KW-0602">Photosynthesis</keyword>
<comment type="function">
    <text evidence="8">One of the components of the core complex of photosystem II (PSII). PSII is a light-driven water:plastoquinone oxidoreductase that uses light energy to abstract electrons from H(2)O, generating O(2) and a proton gradient subsequently used for ATP formation. It consists of a core antenna complex that captures photons, and an electron transfer chain that converts photonic excitation into a charge separation. This subunit is found at the monomer-monomer interface.</text>
</comment>
<evidence type="ECO:0000313" key="9">
    <source>
        <dbReference type="EMBL" id="EGJ28435.1"/>
    </source>
</evidence>
<proteinExistence type="inferred from homology"/>
<dbReference type="InterPro" id="IPR037269">
    <property type="entry name" value="PSII_PsbM_sf"/>
</dbReference>